<feature type="transmembrane region" description="Helical" evidence="1">
    <location>
        <begin position="6"/>
        <end position="30"/>
    </location>
</feature>
<proteinExistence type="predicted"/>
<keyword evidence="1" id="KW-0472">Membrane</keyword>
<protein>
    <submittedName>
        <fullName evidence="2">Uncharacterized protein</fullName>
    </submittedName>
</protein>
<evidence type="ECO:0000313" key="2">
    <source>
        <dbReference type="EMBL" id="MPM52165.1"/>
    </source>
</evidence>
<dbReference type="AlphaFoldDB" id="A0A645AG34"/>
<comment type="caution">
    <text evidence="2">The sequence shown here is derived from an EMBL/GenBank/DDBJ whole genome shotgun (WGS) entry which is preliminary data.</text>
</comment>
<organism evidence="2">
    <name type="scientific">bioreactor metagenome</name>
    <dbReference type="NCBI Taxonomy" id="1076179"/>
    <lineage>
        <taxon>unclassified sequences</taxon>
        <taxon>metagenomes</taxon>
        <taxon>ecological metagenomes</taxon>
    </lineage>
</organism>
<reference evidence="2" key="1">
    <citation type="submission" date="2019-08" db="EMBL/GenBank/DDBJ databases">
        <authorList>
            <person name="Kucharzyk K."/>
            <person name="Murdoch R.W."/>
            <person name="Higgins S."/>
            <person name="Loffler F."/>
        </authorList>
    </citation>
    <scope>NUCLEOTIDE SEQUENCE</scope>
</reference>
<dbReference type="EMBL" id="VSSQ01013738">
    <property type="protein sequence ID" value="MPM52165.1"/>
    <property type="molecule type" value="Genomic_DNA"/>
</dbReference>
<sequence>MKKIWFLVSLLVLIAIFVVLLILHLDIIFMNTKVLVIWNMDATQLSFSQKKELIAYQEKIQEDSSPEIFLINFHPFITSDGLDSRLVFIKETVFKQFGLAYKIPKSTSLFGLKISQTDFYVTTDNLKNIFGNDEALNKINNFFRLSLYELNIKSKNRTKKTYIDKFWAIEKEYEKNNFITSK</sequence>
<gene>
    <name evidence="2" type="ORF">SDC9_98921</name>
</gene>
<keyword evidence="1" id="KW-1133">Transmembrane helix</keyword>
<evidence type="ECO:0000256" key="1">
    <source>
        <dbReference type="SAM" id="Phobius"/>
    </source>
</evidence>
<keyword evidence="1" id="KW-0812">Transmembrane</keyword>
<accession>A0A645AG34</accession>
<name>A0A645AG34_9ZZZZ</name>